<dbReference type="Pfam" id="PF02635">
    <property type="entry name" value="DsrE"/>
    <property type="match status" value="1"/>
</dbReference>
<name>V7I1X9_9CLOT</name>
<comment type="caution">
    <text evidence="1">The sequence shown here is derived from an EMBL/GenBank/DDBJ whole genome shotgun (WGS) entry which is preliminary data.</text>
</comment>
<keyword evidence="2" id="KW-1185">Reference proteome</keyword>
<dbReference type="EMBL" id="AXUN02000219">
    <property type="protein sequence ID" value="ETA79286.1"/>
    <property type="molecule type" value="Genomic_DNA"/>
</dbReference>
<dbReference type="STRING" id="994573.T472_0217700"/>
<dbReference type="InterPro" id="IPR003787">
    <property type="entry name" value="Sulphur_relay_DsrE/F-like"/>
</dbReference>
<protein>
    <submittedName>
        <fullName evidence="1">DsrE family protein</fullName>
    </submittedName>
</protein>
<sequence>MKLGVIIETKEFEKAWNAMRFAVTAKKKGNEVKVFLMGEGVEIEYLTHEKYDVAAQVKAFDELEGEILACGTCLKSRGMNGTDVCPINTMIDCVEMVEWADKVVTF</sequence>
<dbReference type="SUPFAM" id="SSF75169">
    <property type="entry name" value="DsrEFH-like"/>
    <property type="match status" value="1"/>
</dbReference>
<evidence type="ECO:0000313" key="2">
    <source>
        <dbReference type="Proteomes" id="UP000017747"/>
    </source>
</evidence>
<dbReference type="OrthoDB" id="9801500at2"/>
<dbReference type="eggNOG" id="COG1553">
    <property type="taxonomic scope" value="Bacteria"/>
</dbReference>
<organism evidence="1 2">
    <name type="scientific">Youngiibacter fragilis 232.1</name>
    <dbReference type="NCBI Taxonomy" id="994573"/>
    <lineage>
        <taxon>Bacteria</taxon>
        <taxon>Bacillati</taxon>
        <taxon>Bacillota</taxon>
        <taxon>Clostridia</taxon>
        <taxon>Eubacteriales</taxon>
        <taxon>Clostridiaceae</taxon>
        <taxon>Youngiibacter</taxon>
    </lineage>
</organism>
<gene>
    <name evidence="1" type="ORF">T472_0217700</name>
</gene>
<reference evidence="1 2" key="1">
    <citation type="journal article" date="2014" name="Genome Announc.">
        <title>Genome Sequence of Youngiibacter fragilis, the Type Strain of the Genus Youngiibacter.</title>
        <authorList>
            <person name="Wawrik C.B."/>
            <person name="Callaghan A.V."/>
            <person name="Stamps B.W."/>
            <person name="Wawrik B."/>
        </authorList>
    </citation>
    <scope>NUCLEOTIDE SEQUENCE [LARGE SCALE GENOMIC DNA]</scope>
    <source>
        <strain evidence="1 2">232.1</strain>
    </source>
</reference>
<evidence type="ECO:0000313" key="1">
    <source>
        <dbReference type="EMBL" id="ETA79286.1"/>
    </source>
</evidence>
<dbReference type="InterPro" id="IPR027396">
    <property type="entry name" value="DsrEFH-like"/>
</dbReference>
<proteinExistence type="predicted"/>
<dbReference type="Proteomes" id="UP000017747">
    <property type="component" value="Unassembled WGS sequence"/>
</dbReference>
<dbReference type="RefSeq" id="WP_023386371.1">
    <property type="nucleotide sequence ID" value="NZ_AXUN02000219.1"/>
</dbReference>
<dbReference type="Gene3D" id="3.40.1260.10">
    <property type="entry name" value="DsrEFH-like"/>
    <property type="match status" value="1"/>
</dbReference>
<accession>V7I1X9</accession>
<dbReference type="AlphaFoldDB" id="V7I1X9"/>